<keyword evidence="2" id="KW-1185">Reference proteome</keyword>
<evidence type="ECO:0000313" key="2">
    <source>
        <dbReference type="Proteomes" id="UP001189429"/>
    </source>
</evidence>
<proteinExistence type="predicted"/>
<dbReference type="EMBL" id="CAUYUJ010014340">
    <property type="protein sequence ID" value="CAK0839996.1"/>
    <property type="molecule type" value="Genomic_DNA"/>
</dbReference>
<sequence>MHGACEQSQKSQQTWSCSISSPQVSHWPQTMPSSFTSHVLWLRCFRTLFRECRAPCSQQQALPDVETFHFNINSSSASVCVRSGVGLYPGCVSCACAHALWLPSGGAAAPFEASPVCSTSCSCTGGRSLEPVQETSEPTLMLLICLTSTTPRNSSSPSFLAAASAESGMAAPWPCDLLPPPLGPLTSSCSITASMAPLTTWPKTRDSLRLACRTEGRSAGFTWVHCSTSGRQASEISLAGMGHCSLGGCPPRSHLATCAARLPSKGRSPVAMKCVSNPKE</sequence>
<name>A0ABN9T4P1_9DINO</name>
<dbReference type="Proteomes" id="UP001189429">
    <property type="component" value="Unassembled WGS sequence"/>
</dbReference>
<evidence type="ECO:0000313" key="1">
    <source>
        <dbReference type="EMBL" id="CAK0839996.1"/>
    </source>
</evidence>
<accession>A0ABN9T4P1</accession>
<gene>
    <name evidence="1" type="ORF">PCOR1329_LOCUS35541</name>
</gene>
<comment type="caution">
    <text evidence="1">The sequence shown here is derived from an EMBL/GenBank/DDBJ whole genome shotgun (WGS) entry which is preliminary data.</text>
</comment>
<organism evidence="1 2">
    <name type="scientific">Prorocentrum cordatum</name>
    <dbReference type="NCBI Taxonomy" id="2364126"/>
    <lineage>
        <taxon>Eukaryota</taxon>
        <taxon>Sar</taxon>
        <taxon>Alveolata</taxon>
        <taxon>Dinophyceae</taxon>
        <taxon>Prorocentrales</taxon>
        <taxon>Prorocentraceae</taxon>
        <taxon>Prorocentrum</taxon>
    </lineage>
</organism>
<protein>
    <submittedName>
        <fullName evidence="1">Uncharacterized protein</fullName>
    </submittedName>
</protein>
<reference evidence="1" key="1">
    <citation type="submission" date="2023-10" db="EMBL/GenBank/DDBJ databases">
        <authorList>
            <person name="Chen Y."/>
            <person name="Shah S."/>
            <person name="Dougan E. K."/>
            <person name="Thang M."/>
            <person name="Chan C."/>
        </authorList>
    </citation>
    <scope>NUCLEOTIDE SEQUENCE [LARGE SCALE GENOMIC DNA]</scope>
</reference>